<dbReference type="InterPro" id="IPR050303">
    <property type="entry name" value="GatZ_KbaZ_carbometab"/>
</dbReference>
<dbReference type="InterPro" id="IPR004700">
    <property type="entry name" value="PTS_IIC_man"/>
</dbReference>
<dbReference type="OrthoDB" id="9815089at2"/>
<keyword evidence="3" id="KW-1003">Cell membrane</keyword>
<dbReference type="PANTHER" id="PTHR32502:SF8">
    <property type="entry name" value="N-ACETYLGALACTOSAMINE PERMEASE IIC COMPONENT 1"/>
    <property type="match status" value="1"/>
</dbReference>
<evidence type="ECO:0000256" key="7">
    <source>
        <dbReference type="ARBA" id="ARBA00022989"/>
    </source>
</evidence>
<dbReference type="PANTHER" id="PTHR32502">
    <property type="entry name" value="N-ACETYLGALACTOSAMINE PERMEASE II COMPONENT-RELATED"/>
    <property type="match status" value="1"/>
</dbReference>
<dbReference type="Proteomes" id="UP000198847">
    <property type="component" value="Unassembled WGS sequence"/>
</dbReference>
<evidence type="ECO:0000256" key="6">
    <source>
        <dbReference type="ARBA" id="ARBA00022692"/>
    </source>
</evidence>
<name>A0A1H8XWZ5_9FIRM</name>
<proteinExistence type="predicted"/>
<dbReference type="GO" id="GO:0005886">
    <property type="term" value="C:plasma membrane"/>
    <property type="evidence" value="ECO:0007669"/>
    <property type="project" value="UniProtKB-SubCell"/>
</dbReference>
<dbReference type="GO" id="GO:0009401">
    <property type="term" value="P:phosphoenolpyruvate-dependent sugar phosphotransferase system"/>
    <property type="evidence" value="ECO:0007669"/>
    <property type="project" value="UniProtKB-KW"/>
</dbReference>
<comment type="subcellular location">
    <subcellularLocation>
        <location evidence="1">Cell membrane</location>
        <topology evidence="1">Multi-pass membrane protein</topology>
    </subcellularLocation>
</comment>
<sequence>MEISIIQAILIGIVYYMGTNGNPWPTVLGSYIIRQPIVGGTLVGLILGDPVQGCIIGAAINLPYIAFITAGGALPSDAGLAGTLGTAVALASGLEPSVAIAIAVPIGLLGTIIWVTHMTVDVTFVHMADKAAEEGNLDKICFLHIIPPQIFMFIICVIPVTLGAYYGGDIIKSIINLLQGTPLHVMSIIGGMLPALGIAMNMSAMGRKGTLLFFILGFAMSVYFNLGIIAVAIFATIISYFHAMNMKEVQ</sequence>
<feature type="transmembrane region" description="Helical" evidence="9">
    <location>
        <begin position="141"/>
        <end position="162"/>
    </location>
</feature>
<dbReference type="Pfam" id="PF03609">
    <property type="entry name" value="EII-Sor"/>
    <property type="match status" value="1"/>
</dbReference>
<reference evidence="10 11" key="1">
    <citation type="submission" date="2016-10" db="EMBL/GenBank/DDBJ databases">
        <authorList>
            <person name="de Groot N.N."/>
        </authorList>
    </citation>
    <scope>NUCLEOTIDE SEQUENCE [LARGE SCALE GENOMIC DNA]</scope>
    <source>
        <strain evidence="10 11">DSM 13305</strain>
    </source>
</reference>
<evidence type="ECO:0000256" key="9">
    <source>
        <dbReference type="SAM" id="Phobius"/>
    </source>
</evidence>
<accession>A0A1H8XWZ5</accession>
<evidence type="ECO:0000256" key="2">
    <source>
        <dbReference type="ARBA" id="ARBA00022448"/>
    </source>
</evidence>
<feature type="transmembrane region" description="Helical" evidence="9">
    <location>
        <begin position="211"/>
        <end position="241"/>
    </location>
</feature>
<keyword evidence="5" id="KW-0598">Phosphotransferase system</keyword>
<keyword evidence="11" id="KW-1185">Reference proteome</keyword>
<dbReference type="STRING" id="112903.SAMN04490178_1328"/>
<gene>
    <name evidence="10" type="ORF">SAMN04490178_1328</name>
</gene>
<keyword evidence="6 9" id="KW-0812">Transmembrane</keyword>
<dbReference type="EMBL" id="FODY01000032">
    <property type="protein sequence ID" value="SEP44327.1"/>
    <property type="molecule type" value="Genomic_DNA"/>
</dbReference>
<keyword evidence="7 9" id="KW-1133">Transmembrane helix</keyword>
<evidence type="ECO:0000256" key="1">
    <source>
        <dbReference type="ARBA" id="ARBA00004651"/>
    </source>
</evidence>
<organism evidence="10 11">
    <name type="scientific">Propionispora vibrioides</name>
    <dbReference type="NCBI Taxonomy" id="112903"/>
    <lineage>
        <taxon>Bacteria</taxon>
        <taxon>Bacillati</taxon>
        <taxon>Bacillota</taxon>
        <taxon>Negativicutes</taxon>
        <taxon>Selenomonadales</taxon>
        <taxon>Sporomusaceae</taxon>
        <taxon>Propionispora</taxon>
    </lineage>
</organism>
<dbReference type="RefSeq" id="WP_091751347.1">
    <property type="nucleotide sequence ID" value="NZ_FODY01000032.1"/>
</dbReference>
<feature type="transmembrane region" description="Helical" evidence="9">
    <location>
        <begin position="98"/>
        <end position="120"/>
    </location>
</feature>
<dbReference type="AlphaFoldDB" id="A0A1H8XWZ5"/>
<evidence type="ECO:0000256" key="4">
    <source>
        <dbReference type="ARBA" id="ARBA00022597"/>
    </source>
</evidence>
<evidence type="ECO:0000256" key="8">
    <source>
        <dbReference type="ARBA" id="ARBA00023136"/>
    </source>
</evidence>
<evidence type="ECO:0000256" key="5">
    <source>
        <dbReference type="ARBA" id="ARBA00022683"/>
    </source>
</evidence>
<keyword evidence="4" id="KW-0762">Sugar transport</keyword>
<feature type="transmembrane region" description="Helical" evidence="9">
    <location>
        <begin position="182"/>
        <end position="199"/>
    </location>
</feature>
<evidence type="ECO:0000313" key="11">
    <source>
        <dbReference type="Proteomes" id="UP000198847"/>
    </source>
</evidence>
<protein>
    <submittedName>
        <fullName evidence="10">PTS system, mannose-specific IIC component</fullName>
    </submittedName>
</protein>
<evidence type="ECO:0000313" key="10">
    <source>
        <dbReference type="EMBL" id="SEP44327.1"/>
    </source>
</evidence>
<keyword evidence="2" id="KW-0813">Transport</keyword>
<evidence type="ECO:0000256" key="3">
    <source>
        <dbReference type="ARBA" id="ARBA00022475"/>
    </source>
</evidence>
<dbReference type="PROSITE" id="PS51106">
    <property type="entry name" value="PTS_EIIC_TYPE_4"/>
    <property type="match status" value="1"/>
</dbReference>
<keyword evidence="8 9" id="KW-0472">Membrane</keyword>